<gene>
    <name evidence="2" type="ORF">B0A81_15445</name>
</gene>
<dbReference type="PANTHER" id="PTHR35532:SF5">
    <property type="entry name" value="CARBOHYDRATE-BINDING DOMAIN-CONTAINING PROTEIN"/>
    <property type="match status" value="1"/>
</dbReference>
<dbReference type="InterPro" id="IPR038765">
    <property type="entry name" value="Papain-like_cys_pep_sf"/>
</dbReference>
<accession>A0ABX4CR96</accession>
<proteinExistence type="predicted"/>
<dbReference type="Pfam" id="PF01841">
    <property type="entry name" value="Transglut_core"/>
    <property type="match status" value="1"/>
</dbReference>
<protein>
    <recommendedName>
        <fullName evidence="1">Transglutaminase-like domain-containing protein</fullName>
    </recommendedName>
</protein>
<organism evidence="2 3">
    <name type="scientific">Flavobacterium plurextorum</name>
    <dbReference type="NCBI Taxonomy" id="1114867"/>
    <lineage>
        <taxon>Bacteria</taxon>
        <taxon>Pseudomonadati</taxon>
        <taxon>Bacteroidota</taxon>
        <taxon>Flavobacteriia</taxon>
        <taxon>Flavobacteriales</taxon>
        <taxon>Flavobacteriaceae</taxon>
        <taxon>Flavobacterium</taxon>
    </lineage>
</organism>
<evidence type="ECO:0000313" key="2">
    <source>
        <dbReference type="EMBL" id="OXB05099.1"/>
    </source>
</evidence>
<evidence type="ECO:0000313" key="3">
    <source>
        <dbReference type="Proteomes" id="UP000198381"/>
    </source>
</evidence>
<keyword evidence="3" id="KW-1185">Reference proteome</keyword>
<reference evidence="2 3" key="1">
    <citation type="submission" date="2016-11" db="EMBL/GenBank/DDBJ databases">
        <title>Whole genomes of Flavobacteriaceae.</title>
        <authorList>
            <person name="Stine C."/>
            <person name="Li C."/>
            <person name="Tadesse D."/>
        </authorList>
    </citation>
    <scope>NUCLEOTIDE SEQUENCE [LARGE SCALE GENOMIC DNA]</scope>
    <source>
        <strain evidence="2 3">CCUG 60112</strain>
    </source>
</reference>
<dbReference type="RefSeq" id="WP_089058853.1">
    <property type="nucleotide sequence ID" value="NZ_MUHD01000029.1"/>
</dbReference>
<dbReference type="Proteomes" id="UP000198381">
    <property type="component" value="Unassembled WGS sequence"/>
</dbReference>
<dbReference type="EMBL" id="MUHD01000029">
    <property type="protein sequence ID" value="OXB05099.1"/>
    <property type="molecule type" value="Genomic_DNA"/>
</dbReference>
<dbReference type="InterPro" id="IPR002931">
    <property type="entry name" value="Transglutaminase-like"/>
</dbReference>
<feature type="domain" description="Transglutaminase-like" evidence="1">
    <location>
        <begin position="176"/>
        <end position="267"/>
    </location>
</feature>
<evidence type="ECO:0000259" key="1">
    <source>
        <dbReference type="Pfam" id="PF01841"/>
    </source>
</evidence>
<dbReference type="Gene3D" id="3.10.620.30">
    <property type="match status" value="1"/>
</dbReference>
<sequence length="507" mass="59032">MKLIYLLFILALSPLFSQSISNEKFAEERLKSIVFANYQSDDEKREAADFLISNMGIHYSENYRWIDSNNNKIEFNELDFPNLELAANFFKKLQDSTKLKPQYFVVNDLETITPELIIKNIDLAFAAWKSNPWSRSYDFKTFCEYILPYRSLTEPLEDWRDEYSQLVFQTVKKANKDQPVDAAILAIQELKNFRFLDGRPDPIPYLSPKQLLFRREGACNDLANLTLLACRSIGLAVTFDFTPEYGASSKRHFWDTIIDENGKHIPFNGNCFGNPQGLPYAYNAVEKRLAKVFRKTYSIQTNSLAAIKDTVLIPSGFLREKNIADVTEEYTATGKINYPVKTKKSVVGFLNVFNLAKWRVTDWGRNSDGIIEYQNLGLNIVYLPSFYESTSKKMNYAPYPVLLDDKKEQHVLVPNYTKTFSFNLSRDKKKKTNRLDFNSFEVFENELFSLYVWDNGWKKLEEAKAERDFVKFSKVPDNGLFLAICPKSNSYERIFRINSDTKEIEWY</sequence>
<dbReference type="PANTHER" id="PTHR35532">
    <property type="entry name" value="SIMILAR TO POLYHYDROXYALKANOATE DEPOLYMERASE"/>
    <property type="match status" value="1"/>
</dbReference>
<name>A0ABX4CR96_9FLAO</name>
<dbReference type="SUPFAM" id="SSF54001">
    <property type="entry name" value="Cysteine proteinases"/>
    <property type="match status" value="1"/>
</dbReference>
<comment type="caution">
    <text evidence="2">The sequence shown here is derived from an EMBL/GenBank/DDBJ whole genome shotgun (WGS) entry which is preliminary data.</text>
</comment>